<dbReference type="Proteomes" id="UP000180254">
    <property type="component" value="Unassembled WGS sequence"/>
</dbReference>
<feature type="transmembrane region" description="Helical" evidence="8">
    <location>
        <begin position="283"/>
        <end position="301"/>
    </location>
</feature>
<feature type="transmembrane region" description="Helical" evidence="8">
    <location>
        <begin position="180"/>
        <end position="198"/>
    </location>
</feature>
<evidence type="ECO:0000313" key="9">
    <source>
        <dbReference type="EMBL" id="OHW61928.1"/>
    </source>
</evidence>
<keyword evidence="4 8" id="KW-0812">Transmembrane</keyword>
<keyword evidence="7" id="KW-0479">Metal-binding</keyword>
<feature type="transmembrane region" description="Helical" evidence="8">
    <location>
        <begin position="154"/>
        <end position="174"/>
    </location>
</feature>
<dbReference type="GO" id="GO:0009103">
    <property type="term" value="P:lipopolysaccharide biosynthetic process"/>
    <property type="evidence" value="ECO:0007669"/>
    <property type="project" value="TreeGrafter"/>
</dbReference>
<evidence type="ECO:0000256" key="1">
    <source>
        <dbReference type="ARBA" id="ARBA00004651"/>
    </source>
</evidence>
<evidence type="ECO:0000256" key="3">
    <source>
        <dbReference type="ARBA" id="ARBA00022679"/>
    </source>
</evidence>
<feature type="binding site" evidence="7">
    <location>
        <position position="207"/>
    </location>
    <ligand>
        <name>Mg(2+)</name>
        <dbReference type="ChEBI" id="CHEBI:18420"/>
    </ligand>
</feature>
<proteinExistence type="predicted"/>
<feature type="transmembrane region" description="Helical" evidence="8">
    <location>
        <begin position="232"/>
        <end position="253"/>
    </location>
</feature>
<accession>A0A1S1V5R0</accession>
<dbReference type="PANTHER" id="PTHR22926">
    <property type="entry name" value="PHOSPHO-N-ACETYLMURAMOYL-PENTAPEPTIDE-TRANSFERASE"/>
    <property type="match status" value="1"/>
</dbReference>
<dbReference type="InterPro" id="IPR018480">
    <property type="entry name" value="PNAcMuramoyl-5peptid_Trfase_CS"/>
</dbReference>
<organism evidence="9 10">
    <name type="scientific">Andreesenia angusta</name>
    <dbReference type="NCBI Taxonomy" id="39480"/>
    <lineage>
        <taxon>Bacteria</taxon>
        <taxon>Bacillati</taxon>
        <taxon>Bacillota</taxon>
        <taxon>Tissierellia</taxon>
        <taxon>Tissierellales</taxon>
        <taxon>Gottschalkiaceae</taxon>
        <taxon>Andreesenia</taxon>
    </lineage>
</organism>
<feature type="transmembrane region" description="Helical" evidence="8">
    <location>
        <begin position="210"/>
        <end position="226"/>
    </location>
</feature>
<keyword evidence="5 8" id="KW-1133">Transmembrane helix</keyword>
<evidence type="ECO:0000256" key="6">
    <source>
        <dbReference type="ARBA" id="ARBA00023136"/>
    </source>
</evidence>
<gene>
    <name evidence="9" type="primary">tagO</name>
    <name evidence="9" type="ORF">EUAN_16910</name>
</gene>
<dbReference type="PROSITE" id="PS01348">
    <property type="entry name" value="MRAY_2"/>
    <property type="match status" value="1"/>
</dbReference>
<protein>
    <submittedName>
        <fullName evidence="9">Putative undecaprenyl-phosphate N-acetylglucosaminyl 1-phosphate transferase</fullName>
        <ecNumber evidence="9">2.7.8.33</ecNumber>
    </submittedName>
</protein>
<dbReference type="Pfam" id="PF00953">
    <property type="entry name" value="Glycos_transf_4"/>
    <property type="match status" value="1"/>
</dbReference>
<feature type="transmembrane region" description="Helical" evidence="8">
    <location>
        <begin position="95"/>
        <end position="116"/>
    </location>
</feature>
<name>A0A1S1V5R0_9FIRM</name>
<dbReference type="PANTHER" id="PTHR22926:SF3">
    <property type="entry name" value="UNDECAPRENYL-PHOSPHATE ALPHA-N-ACETYLGLUCOSAMINYL 1-PHOSPHATE TRANSFERASE"/>
    <property type="match status" value="1"/>
</dbReference>
<keyword evidence="3 9" id="KW-0808">Transferase</keyword>
<dbReference type="GO" id="GO:0071555">
    <property type="term" value="P:cell wall organization"/>
    <property type="evidence" value="ECO:0007669"/>
    <property type="project" value="TreeGrafter"/>
</dbReference>
<feature type="transmembrane region" description="Helical" evidence="8">
    <location>
        <begin position="67"/>
        <end position="83"/>
    </location>
</feature>
<keyword evidence="10" id="KW-1185">Reference proteome</keyword>
<dbReference type="GO" id="GO:0036380">
    <property type="term" value="F:UDP-N-acetylglucosamine-undecaprenyl-phosphate N-acetylglucosaminephosphotransferase activity"/>
    <property type="evidence" value="ECO:0007669"/>
    <property type="project" value="UniProtKB-EC"/>
</dbReference>
<evidence type="ECO:0000256" key="8">
    <source>
        <dbReference type="SAM" id="Phobius"/>
    </source>
</evidence>
<reference evidence="9 10" key="1">
    <citation type="submission" date="2016-09" db="EMBL/GenBank/DDBJ databases">
        <title>Genome sequence of Eubacterium angustum.</title>
        <authorList>
            <person name="Poehlein A."/>
            <person name="Daniel R."/>
        </authorList>
    </citation>
    <scope>NUCLEOTIDE SEQUENCE [LARGE SCALE GENOMIC DNA]</scope>
    <source>
        <strain evidence="9 10">DSM 1989</strain>
    </source>
</reference>
<keyword evidence="7" id="KW-0460">Magnesium</keyword>
<dbReference type="EC" id="2.7.8.33" evidence="9"/>
<dbReference type="EMBL" id="MKIE01000006">
    <property type="protein sequence ID" value="OHW61928.1"/>
    <property type="molecule type" value="Genomic_DNA"/>
</dbReference>
<evidence type="ECO:0000256" key="7">
    <source>
        <dbReference type="PIRSR" id="PIRSR600715-1"/>
    </source>
</evidence>
<dbReference type="GO" id="GO:0044038">
    <property type="term" value="P:cell wall macromolecule biosynthetic process"/>
    <property type="evidence" value="ECO:0007669"/>
    <property type="project" value="TreeGrafter"/>
</dbReference>
<dbReference type="CDD" id="cd06853">
    <property type="entry name" value="GT_WecA_like"/>
    <property type="match status" value="1"/>
</dbReference>
<keyword evidence="6 8" id="KW-0472">Membrane</keyword>
<evidence type="ECO:0000256" key="2">
    <source>
        <dbReference type="ARBA" id="ARBA00022475"/>
    </source>
</evidence>
<feature type="transmembrane region" description="Helical" evidence="8">
    <location>
        <begin position="44"/>
        <end position="61"/>
    </location>
</feature>
<comment type="caution">
    <text evidence="9">The sequence shown here is derived from an EMBL/GenBank/DDBJ whole genome shotgun (WGS) entry which is preliminary data.</text>
</comment>
<dbReference type="AlphaFoldDB" id="A0A1S1V5R0"/>
<feature type="binding site" evidence="7">
    <location>
        <position position="147"/>
    </location>
    <ligand>
        <name>Mg(2+)</name>
        <dbReference type="ChEBI" id="CHEBI:18420"/>
    </ligand>
</feature>
<evidence type="ECO:0000313" key="10">
    <source>
        <dbReference type="Proteomes" id="UP000180254"/>
    </source>
</evidence>
<keyword evidence="2" id="KW-1003">Cell membrane</keyword>
<evidence type="ECO:0000256" key="4">
    <source>
        <dbReference type="ARBA" id="ARBA00022692"/>
    </source>
</evidence>
<dbReference type="GO" id="GO:0046872">
    <property type="term" value="F:metal ion binding"/>
    <property type="evidence" value="ECO:0007669"/>
    <property type="project" value="UniProtKB-KW"/>
</dbReference>
<dbReference type="STRING" id="39480.EUAN_16910"/>
<evidence type="ECO:0000256" key="5">
    <source>
        <dbReference type="ARBA" id="ARBA00022989"/>
    </source>
</evidence>
<dbReference type="GO" id="GO:0005886">
    <property type="term" value="C:plasma membrane"/>
    <property type="evidence" value="ECO:0007669"/>
    <property type="project" value="UniProtKB-SubCell"/>
</dbReference>
<dbReference type="InterPro" id="IPR000715">
    <property type="entry name" value="Glycosyl_transferase_4"/>
</dbReference>
<feature type="transmembrane region" description="Helical" evidence="8">
    <location>
        <begin position="307"/>
        <end position="328"/>
    </location>
</feature>
<comment type="cofactor">
    <cofactor evidence="7">
        <name>Mg(2+)</name>
        <dbReference type="ChEBI" id="CHEBI:18420"/>
    </cofactor>
</comment>
<comment type="subcellular location">
    <subcellularLocation>
        <location evidence="1">Cell membrane</location>
        <topology evidence="1">Multi-pass membrane protein</topology>
    </subcellularLocation>
</comment>
<feature type="transmembrane region" description="Helical" evidence="8">
    <location>
        <begin position="122"/>
        <end position="142"/>
    </location>
</feature>
<sequence length="338" mass="36053">MAAAVAMLISFLMTPLAKRFAHMAGAIDVPKDDRRIHKAPIPRLGGLAILVSTVLSILLFVELDKSVYAILVGGIVIAISGIIDDIKPMTPKLKMLFQIVAAGILVYGGVSIQILTNPFQEGGYISLGVLGIPLTLFWVVGITNTVNLIDGLDGLSAGASAISALSFAVISYIVGDSNVAIMSLILAGAAIGFLPYNFNPASIFMGDTGALYLGFMLSAIAIEGAVKGAAAVAMVIPILTLGLPVFDTTFAILRRYKNKRPIMEADRGHLHHRLLDLGFGQRRTVIILYVVSIVFGISAILMSKMDFFQGAVFLAVIMVIVVGSMLKLRELGRKIRNR</sequence>